<protein>
    <submittedName>
        <fullName evidence="2">Uncharacterized protein</fullName>
    </submittedName>
</protein>
<dbReference type="RefSeq" id="WP_111986828.1">
    <property type="nucleotide sequence ID" value="NZ_UCWN01000050.1"/>
</dbReference>
<feature type="region of interest" description="Disordered" evidence="1">
    <location>
        <begin position="21"/>
        <end position="53"/>
    </location>
</feature>
<name>A0A2X6GM43_ECOLX</name>
<dbReference type="EMBL" id="CP057293">
    <property type="protein sequence ID" value="QMF66341.1"/>
    <property type="molecule type" value="Genomic_DNA"/>
</dbReference>
<accession>A0A2X6GM43</accession>
<proteinExistence type="predicted"/>
<evidence type="ECO:0000313" key="2">
    <source>
        <dbReference type="EMBL" id="QMF66341.1"/>
    </source>
</evidence>
<evidence type="ECO:0000313" key="3">
    <source>
        <dbReference type="Proteomes" id="UP000512322"/>
    </source>
</evidence>
<dbReference type="Proteomes" id="UP000512322">
    <property type="component" value="Chromosome"/>
</dbReference>
<feature type="compositionally biased region" description="Basic and acidic residues" evidence="1">
    <location>
        <begin position="26"/>
        <end position="45"/>
    </location>
</feature>
<dbReference type="AlphaFoldDB" id="A0A2X6GM43"/>
<gene>
    <name evidence="2" type="ORF">HVY77_04480</name>
</gene>
<evidence type="ECO:0000256" key="1">
    <source>
        <dbReference type="SAM" id="MobiDB-lite"/>
    </source>
</evidence>
<organism evidence="2 3">
    <name type="scientific">Escherichia coli</name>
    <dbReference type="NCBI Taxonomy" id="562"/>
    <lineage>
        <taxon>Bacteria</taxon>
        <taxon>Pseudomonadati</taxon>
        <taxon>Pseudomonadota</taxon>
        <taxon>Gammaproteobacteria</taxon>
        <taxon>Enterobacterales</taxon>
        <taxon>Enterobacteriaceae</taxon>
        <taxon>Escherichia</taxon>
    </lineage>
</organism>
<sequence>MALPWLIGGALLGIGALIASSSDDENSNKSESRDDEERRCREEARQKRRRRENAESRTRIIEEALVRANGFQQLLSEWVNVEYQSPRPFNVFLLTGKLPIRGNAALWGGVLQSVLQTDMSHSPAGEDLASAYESFVDKNRLHFLNDTTRRNLKALERYYKVKLTMTENFQDVVNELADCEKQQQELQMYCKKLERVHSQLMHLETEG</sequence>
<reference evidence="2 3" key="1">
    <citation type="submission" date="2020-06" db="EMBL/GenBank/DDBJ databases">
        <title>REHAB project genomes.</title>
        <authorList>
            <person name="Shaw L.P."/>
        </authorList>
    </citation>
    <scope>NUCLEOTIDE SEQUENCE [LARGE SCALE GENOMIC DNA]</scope>
    <source>
        <strain evidence="2 3">RHB30-C10</strain>
    </source>
</reference>